<evidence type="ECO:0000259" key="2">
    <source>
        <dbReference type="Pfam" id="PF00149"/>
    </source>
</evidence>
<dbReference type="KEGG" id="hrr:HZS55_01610"/>
<protein>
    <submittedName>
        <fullName evidence="3">Metallophosphoesterase</fullName>
    </submittedName>
</protein>
<keyword evidence="4" id="KW-1185">Reference proteome</keyword>
<name>A0A7D5P321_9EURY</name>
<proteinExistence type="predicted"/>
<evidence type="ECO:0000256" key="1">
    <source>
        <dbReference type="SAM" id="MobiDB-lite"/>
    </source>
</evidence>
<evidence type="ECO:0000313" key="4">
    <source>
        <dbReference type="Proteomes" id="UP000509667"/>
    </source>
</evidence>
<dbReference type="RefSeq" id="WP_179910022.1">
    <property type="nucleotide sequence ID" value="NZ_CP058910.1"/>
</dbReference>
<dbReference type="GO" id="GO:0016787">
    <property type="term" value="F:hydrolase activity"/>
    <property type="evidence" value="ECO:0007669"/>
    <property type="project" value="InterPro"/>
</dbReference>
<dbReference type="InterPro" id="IPR029052">
    <property type="entry name" value="Metallo-depent_PP-like"/>
</dbReference>
<dbReference type="InterPro" id="IPR004843">
    <property type="entry name" value="Calcineurin-like_PHP"/>
</dbReference>
<dbReference type="OrthoDB" id="7513at2157"/>
<reference evidence="3 4" key="1">
    <citation type="submission" date="2020-07" db="EMBL/GenBank/DDBJ databases">
        <title>Halosimplex pelagicum sp. nov. and Halosimplex rubrum sp. nov., isolated from salted brown alga Laminaria, and emended description of the genus Halosimplex.</title>
        <authorList>
            <person name="Cui H."/>
        </authorList>
    </citation>
    <scope>NUCLEOTIDE SEQUENCE [LARGE SCALE GENOMIC DNA]</scope>
    <source>
        <strain evidence="3 4">R27</strain>
    </source>
</reference>
<evidence type="ECO:0000313" key="3">
    <source>
        <dbReference type="EMBL" id="QLH76078.1"/>
    </source>
</evidence>
<dbReference type="Gene3D" id="3.60.21.10">
    <property type="match status" value="1"/>
</dbReference>
<sequence length="350" mass="36596">MSRPIGPGGSGTVLARLARPTGDPTRFAVVADPHVATRAEGTSKLFERTRAHFEAALADIAGRDVDAVLSPGDLTKDGEPWNYEAVDEALADLDAPFHAVPGNHDVPKEGDDHDTPTLGRFVERYTPEDPVARGPDGLSYRVQVGDLDVIGLNSAGTAERLTDSHEGHVDADQRAWLADQLARAGTAIVLVHHNLPEVTGQLDAHRAAVEPDLAEIPAMRDPEPLVETLGEGDVPLVLSGHYHLPTTAVSGGSAERGSTGASVSEANGGSSERRSDGVREIAAPTTCSFPQSYLLCDVTPEGTTVRLVPVADSIGLETAHARRAADSATARGLTGIAAARLAAAPLVDER</sequence>
<organism evidence="3 4">
    <name type="scientific">Halosimplex rubrum</name>
    <dbReference type="NCBI Taxonomy" id="869889"/>
    <lineage>
        <taxon>Archaea</taxon>
        <taxon>Methanobacteriati</taxon>
        <taxon>Methanobacteriota</taxon>
        <taxon>Stenosarchaea group</taxon>
        <taxon>Halobacteria</taxon>
        <taxon>Halobacteriales</taxon>
        <taxon>Haloarculaceae</taxon>
        <taxon>Halosimplex</taxon>
    </lineage>
</organism>
<accession>A0A7D5P321</accession>
<dbReference type="InterPro" id="IPR051918">
    <property type="entry name" value="STPP_CPPED1"/>
</dbReference>
<feature type="compositionally biased region" description="Polar residues" evidence="1">
    <location>
        <begin position="259"/>
        <end position="270"/>
    </location>
</feature>
<dbReference type="AlphaFoldDB" id="A0A7D5P321"/>
<feature type="region of interest" description="Disordered" evidence="1">
    <location>
        <begin position="248"/>
        <end position="277"/>
    </location>
</feature>
<feature type="domain" description="Calcineurin-like phosphoesterase" evidence="2">
    <location>
        <begin position="26"/>
        <end position="244"/>
    </location>
</feature>
<dbReference type="Pfam" id="PF00149">
    <property type="entry name" value="Metallophos"/>
    <property type="match status" value="1"/>
</dbReference>
<dbReference type="SUPFAM" id="SSF56300">
    <property type="entry name" value="Metallo-dependent phosphatases"/>
    <property type="match status" value="1"/>
</dbReference>
<dbReference type="EMBL" id="CP058910">
    <property type="protein sequence ID" value="QLH76078.1"/>
    <property type="molecule type" value="Genomic_DNA"/>
</dbReference>
<dbReference type="GeneID" id="56076519"/>
<dbReference type="Proteomes" id="UP000509667">
    <property type="component" value="Chromosome"/>
</dbReference>
<dbReference type="PANTHER" id="PTHR43143">
    <property type="entry name" value="METALLOPHOSPHOESTERASE, CALCINEURIN SUPERFAMILY"/>
    <property type="match status" value="1"/>
</dbReference>
<gene>
    <name evidence="3" type="ORF">HZS55_01610</name>
</gene>
<dbReference type="PANTHER" id="PTHR43143:SF1">
    <property type="entry name" value="SERINE_THREONINE-PROTEIN PHOSPHATASE CPPED1"/>
    <property type="match status" value="1"/>
</dbReference>